<protein>
    <recommendedName>
        <fullName evidence="3">Translational machinery protein</fullName>
    </recommendedName>
</protein>
<dbReference type="AlphaFoldDB" id="A0A5C1AR33"/>
<gene>
    <name evidence="1" type="ORF">PX52LOC_07617</name>
</gene>
<dbReference type="Proteomes" id="UP000324974">
    <property type="component" value="Chromosome"/>
</dbReference>
<sequence>MAESQTGPAGPHLLVVLDHREARVYQAEVRGTVPERITPFDPHGYGRHLHSAHEWTDGKRPPERKSFYESIAKTLHGAAQVLLFGSGTGRSSAMEHLRAELTSHHADIARTVIGSVVVDAHHMTESELLAKAREFYTEFNRA</sequence>
<accession>A0A5C1AR33</accession>
<reference evidence="2" key="1">
    <citation type="submission" date="2019-08" db="EMBL/GenBank/DDBJ databases">
        <title>Limnoglobus roseus gen. nov., sp. nov., a novel freshwater planctomycete with a giant genome from the family Gemmataceae.</title>
        <authorList>
            <person name="Kulichevskaya I.S."/>
            <person name="Naumoff D.G."/>
            <person name="Miroshnikov K."/>
            <person name="Ivanova A."/>
            <person name="Philippov D.A."/>
            <person name="Hakobyan A."/>
            <person name="Rijpstra I.C."/>
            <person name="Sinninghe Damste J.S."/>
            <person name="Liesack W."/>
            <person name="Dedysh S.N."/>
        </authorList>
    </citation>
    <scope>NUCLEOTIDE SEQUENCE [LARGE SCALE GENOMIC DNA]</scope>
    <source>
        <strain evidence="2">PX52</strain>
    </source>
</reference>
<evidence type="ECO:0000313" key="2">
    <source>
        <dbReference type="Proteomes" id="UP000324974"/>
    </source>
</evidence>
<name>A0A5C1AR33_9BACT</name>
<evidence type="ECO:0000313" key="1">
    <source>
        <dbReference type="EMBL" id="QEL20513.1"/>
    </source>
</evidence>
<dbReference type="EMBL" id="CP042425">
    <property type="protein sequence ID" value="QEL20513.1"/>
    <property type="molecule type" value="Genomic_DNA"/>
</dbReference>
<dbReference type="SUPFAM" id="SSF53137">
    <property type="entry name" value="Translational machinery components"/>
    <property type="match status" value="1"/>
</dbReference>
<dbReference type="OrthoDB" id="273038at2"/>
<evidence type="ECO:0008006" key="3">
    <source>
        <dbReference type="Google" id="ProtNLM"/>
    </source>
</evidence>
<dbReference type="RefSeq" id="WP_149114807.1">
    <property type="nucleotide sequence ID" value="NZ_CP042425.1"/>
</dbReference>
<keyword evidence="2" id="KW-1185">Reference proteome</keyword>
<proteinExistence type="predicted"/>
<organism evidence="1 2">
    <name type="scientific">Limnoglobus roseus</name>
    <dbReference type="NCBI Taxonomy" id="2598579"/>
    <lineage>
        <taxon>Bacteria</taxon>
        <taxon>Pseudomonadati</taxon>
        <taxon>Planctomycetota</taxon>
        <taxon>Planctomycetia</taxon>
        <taxon>Gemmatales</taxon>
        <taxon>Gemmataceae</taxon>
        <taxon>Limnoglobus</taxon>
    </lineage>
</organism>
<dbReference type="KEGG" id="lrs:PX52LOC_07617"/>